<comment type="caution">
    <text evidence="2">The sequence shown here is derived from an EMBL/GenBank/DDBJ whole genome shotgun (WGS) entry which is preliminary data.</text>
</comment>
<evidence type="ECO:0000313" key="2">
    <source>
        <dbReference type="EMBL" id="RVU93486.1"/>
    </source>
</evidence>
<organism evidence="2 3">
    <name type="scientific">Enterococcus avium</name>
    <name type="common">Streptococcus avium</name>
    <dbReference type="NCBI Taxonomy" id="33945"/>
    <lineage>
        <taxon>Bacteria</taxon>
        <taxon>Bacillati</taxon>
        <taxon>Bacillota</taxon>
        <taxon>Bacilli</taxon>
        <taxon>Lactobacillales</taxon>
        <taxon>Enterococcaceae</taxon>
        <taxon>Enterococcus</taxon>
    </lineage>
</organism>
<name>A0A437UIM2_ENTAV</name>
<dbReference type="EMBL" id="RYZS01000001">
    <property type="protein sequence ID" value="RVU93486.1"/>
    <property type="molecule type" value="Genomic_DNA"/>
</dbReference>
<dbReference type="EMBL" id="JARPWH010000042">
    <property type="protein sequence ID" value="MDT2403188.1"/>
    <property type="molecule type" value="Genomic_DNA"/>
</dbReference>
<evidence type="ECO:0000313" key="1">
    <source>
        <dbReference type="EMBL" id="MDT2403188.1"/>
    </source>
</evidence>
<reference evidence="1" key="2">
    <citation type="submission" date="2023-03" db="EMBL/GenBank/DDBJ databases">
        <authorList>
            <person name="Shen W."/>
            <person name="Cai J."/>
        </authorList>
    </citation>
    <scope>NUCLEOTIDE SEQUENCE</scope>
    <source>
        <strain evidence="1">P33-2</strain>
    </source>
</reference>
<dbReference type="AlphaFoldDB" id="A0A437UIM2"/>
<sequence>MQKELNTPLLGLSEKQLKERCTKMDTAKIAHAYNQMATSAQELFTTSFDFKKVDCEYLELTIEENLLEVRIAGLIDCVYISIGIWEGNNHSVVYRGSSIKTSYGVVKQLIESTRRNLTF</sequence>
<gene>
    <name evidence="2" type="ORF">EK398_00655</name>
    <name evidence="1" type="ORF">P7D43_12495</name>
</gene>
<dbReference type="RefSeq" id="WP_123864241.1">
    <property type="nucleotide sequence ID" value="NZ_JAJCJG010000021.1"/>
</dbReference>
<dbReference type="Proteomes" id="UP000288388">
    <property type="component" value="Unassembled WGS sequence"/>
</dbReference>
<accession>A0A437UIM2</accession>
<dbReference type="Proteomes" id="UP001260773">
    <property type="component" value="Unassembled WGS sequence"/>
</dbReference>
<proteinExistence type="predicted"/>
<evidence type="ECO:0000313" key="3">
    <source>
        <dbReference type="Proteomes" id="UP000288388"/>
    </source>
</evidence>
<reference evidence="2 3" key="1">
    <citation type="submission" date="2018-12" db="EMBL/GenBank/DDBJ databases">
        <title>A novel vanA-carrying plasmid in a clinical isolate of Enterococcus avium.</title>
        <authorList>
            <person name="Bernasconi O.J."/>
            <person name="Luzzaro F."/>
            <person name="Endimiani A."/>
        </authorList>
    </citation>
    <scope>NUCLEOTIDE SEQUENCE [LARGE SCALE GENOMIC DNA]</scope>
    <source>
        <strain evidence="2 3">LC0559/18</strain>
    </source>
</reference>
<protein>
    <submittedName>
        <fullName evidence="2">Uncharacterized protein</fullName>
    </submittedName>
</protein>